<evidence type="ECO:0000259" key="4">
    <source>
        <dbReference type="Pfam" id="PF00685"/>
    </source>
</evidence>
<organism evidence="5 6">
    <name type="scientific">Xenoophorus captivus</name>
    <dbReference type="NCBI Taxonomy" id="1517983"/>
    <lineage>
        <taxon>Eukaryota</taxon>
        <taxon>Metazoa</taxon>
        <taxon>Chordata</taxon>
        <taxon>Craniata</taxon>
        <taxon>Vertebrata</taxon>
        <taxon>Euteleostomi</taxon>
        <taxon>Actinopterygii</taxon>
        <taxon>Neopterygii</taxon>
        <taxon>Teleostei</taxon>
        <taxon>Neoteleostei</taxon>
        <taxon>Acanthomorphata</taxon>
        <taxon>Ovalentaria</taxon>
        <taxon>Atherinomorphae</taxon>
        <taxon>Cyprinodontiformes</taxon>
        <taxon>Goodeidae</taxon>
        <taxon>Xenoophorus</taxon>
    </lineage>
</organism>
<dbReference type="Gene3D" id="3.40.50.300">
    <property type="entry name" value="P-loop containing nucleotide triphosphate hydrolases"/>
    <property type="match status" value="1"/>
</dbReference>
<gene>
    <name evidence="5" type="primary">NDST1_2</name>
    <name evidence="5" type="ORF">XENOCAPTIV_022863</name>
</gene>
<comment type="caution">
    <text evidence="5">The sequence shown here is derived from an EMBL/GenBank/DDBJ whole genome shotgun (WGS) entry which is preliminary data.</text>
</comment>
<evidence type="ECO:0000256" key="1">
    <source>
        <dbReference type="ARBA" id="ARBA00022679"/>
    </source>
</evidence>
<dbReference type="InterPro" id="IPR000863">
    <property type="entry name" value="Sulfotransferase_dom"/>
</dbReference>
<keyword evidence="1 3" id="KW-0808">Transferase</keyword>
<proteinExistence type="inferred from homology"/>
<sequence>ERVELIPLTTEGCVCVFVRLKDPCEDKRHKDIWSKEKTCDRFPKLLVIGPQKTGTTALYLFLGMHPDLTSNYPSKETFEEIQFFNGHNYHRGIDWYMEYFPLPSNTSSDYYFEKSANYFDSELAAHRAAALLPKAKIITILINPADRAYSWYQRAHDDPVALKYSFHEVITAARDAPIKLRVLQNRCLVPGWYAVHLERWLNHYHSSQLLVLDGQILKSEPASVMDKIQKFLGLPNVINYHKILAFDPKKGFWCQLLEGGKTKCLGKSKGRRYPDMDREVGSSPKTSFHNASWFSVSCRHLVSFCFFQSQEFLRDYYRDHNIELSKLLYRMGQPLPSWLREELVHTR</sequence>
<dbReference type="InterPro" id="IPR037359">
    <property type="entry name" value="NST/OST"/>
</dbReference>
<dbReference type="SUPFAM" id="SSF52540">
    <property type="entry name" value="P-loop containing nucleoside triphosphate hydrolases"/>
    <property type="match status" value="1"/>
</dbReference>
<evidence type="ECO:0000256" key="3">
    <source>
        <dbReference type="RuleBase" id="RU361155"/>
    </source>
</evidence>
<dbReference type="Pfam" id="PF00685">
    <property type="entry name" value="Sulfotransfer_1"/>
    <property type="match status" value="1"/>
</dbReference>
<comment type="similarity">
    <text evidence="3">Belongs to the sulfotransferase 1 family.</text>
</comment>
<feature type="non-terminal residue" evidence="5">
    <location>
        <position position="1"/>
    </location>
</feature>
<protein>
    <recommendedName>
        <fullName evidence="3">Sulfotransferase</fullName>
        <ecNumber evidence="3">2.8.2.-</ecNumber>
    </recommendedName>
</protein>
<dbReference type="PANTHER" id="PTHR10605:SF30">
    <property type="entry name" value="BIFUNCTIONAL HEPARAN SULFATE N-DEACETYLASE_N-SULFOTRANSFERASE 1"/>
    <property type="match status" value="1"/>
</dbReference>
<reference evidence="5 6" key="1">
    <citation type="submission" date="2021-06" db="EMBL/GenBank/DDBJ databases">
        <authorList>
            <person name="Palmer J.M."/>
        </authorList>
    </citation>
    <scope>NUCLEOTIDE SEQUENCE [LARGE SCALE GENOMIC DNA]</scope>
    <source>
        <strain evidence="5 6">XC_2019</strain>
        <tissue evidence="5">Muscle</tissue>
    </source>
</reference>
<name>A0ABV0Q5U8_9TELE</name>
<evidence type="ECO:0000256" key="2">
    <source>
        <dbReference type="ARBA" id="ARBA00023180"/>
    </source>
</evidence>
<dbReference type="EMBL" id="JAHRIN010000512">
    <property type="protein sequence ID" value="MEQ2191174.1"/>
    <property type="molecule type" value="Genomic_DNA"/>
</dbReference>
<dbReference type="Proteomes" id="UP001434883">
    <property type="component" value="Unassembled WGS sequence"/>
</dbReference>
<keyword evidence="6" id="KW-1185">Reference proteome</keyword>
<feature type="domain" description="Sulfotransferase" evidence="4">
    <location>
        <begin position="43"/>
        <end position="279"/>
    </location>
</feature>
<evidence type="ECO:0000313" key="5">
    <source>
        <dbReference type="EMBL" id="MEQ2191174.1"/>
    </source>
</evidence>
<keyword evidence="2" id="KW-0325">Glycoprotein</keyword>
<evidence type="ECO:0000313" key="6">
    <source>
        <dbReference type="Proteomes" id="UP001434883"/>
    </source>
</evidence>
<dbReference type="PANTHER" id="PTHR10605">
    <property type="entry name" value="HEPARAN SULFATE SULFOTRANSFERASE"/>
    <property type="match status" value="1"/>
</dbReference>
<accession>A0ABV0Q5U8</accession>
<dbReference type="EC" id="2.8.2.-" evidence="3"/>
<dbReference type="InterPro" id="IPR027417">
    <property type="entry name" value="P-loop_NTPase"/>
</dbReference>